<evidence type="ECO:0000256" key="4">
    <source>
        <dbReference type="ARBA" id="ARBA00022729"/>
    </source>
</evidence>
<dbReference type="PANTHER" id="PTHR33938">
    <property type="entry name" value="FERULOYL ESTERASE B-RELATED"/>
    <property type="match status" value="1"/>
</dbReference>
<keyword evidence="2" id="KW-0719">Serine esterase</keyword>
<gene>
    <name evidence="9" type="ORF">F5X68DRAFT_260889</name>
</gene>
<dbReference type="SUPFAM" id="SSF53474">
    <property type="entry name" value="alpha/beta-Hydrolases"/>
    <property type="match status" value="1"/>
</dbReference>
<comment type="similarity">
    <text evidence="1 8">Belongs to the tannase family.</text>
</comment>
<evidence type="ECO:0000256" key="5">
    <source>
        <dbReference type="ARBA" id="ARBA00022801"/>
    </source>
</evidence>
<keyword evidence="5 8" id="KW-0378">Hydrolase</keyword>
<evidence type="ECO:0000256" key="7">
    <source>
        <dbReference type="ARBA" id="ARBA00023157"/>
    </source>
</evidence>
<keyword evidence="10" id="KW-1185">Reference proteome</keyword>
<dbReference type="Pfam" id="PF07519">
    <property type="entry name" value="Tannase"/>
    <property type="match status" value="1"/>
</dbReference>
<dbReference type="Gene3D" id="3.40.50.1820">
    <property type="entry name" value="alpha/beta hydrolase"/>
    <property type="match status" value="1"/>
</dbReference>
<dbReference type="AlphaFoldDB" id="A0A9P9A975"/>
<reference evidence="9" key="1">
    <citation type="journal article" date="2021" name="Nat. Commun.">
        <title>Genetic determinants of endophytism in the Arabidopsis root mycobiome.</title>
        <authorList>
            <person name="Mesny F."/>
            <person name="Miyauchi S."/>
            <person name="Thiergart T."/>
            <person name="Pickel B."/>
            <person name="Atanasova L."/>
            <person name="Karlsson M."/>
            <person name="Huettel B."/>
            <person name="Barry K.W."/>
            <person name="Haridas S."/>
            <person name="Chen C."/>
            <person name="Bauer D."/>
            <person name="Andreopoulos W."/>
            <person name="Pangilinan J."/>
            <person name="LaButti K."/>
            <person name="Riley R."/>
            <person name="Lipzen A."/>
            <person name="Clum A."/>
            <person name="Drula E."/>
            <person name="Henrissat B."/>
            <person name="Kohler A."/>
            <person name="Grigoriev I.V."/>
            <person name="Martin F.M."/>
            <person name="Hacquard S."/>
        </authorList>
    </citation>
    <scope>NUCLEOTIDE SEQUENCE</scope>
    <source>
        <strain evidence="9">MPI-SDFR-AT-0117</strain>
    </source>
</reference>
<keyword evidence="6" id="KW-0106">Calcium</keyword>
<evidence type="ECO:0000256" key="1">
    <source>
        <dbReference type="ARBA" id="ARBA00006249"/>
    </source>
</evidence>
<evidence type="ECO:0000256" key="3">
    <source>
        <dbReference type="ARBA" id="ARBA00022723"/>
    </source>
</evidence>
<dbReference type="InterPro" id="IPR011118">
    <property type="entry name" value="Tannase/feruloyl_esterase"/>
</dbReference>
<dbReference type="OrthoDB" id="3039123at2759"/>
<keyword evidence="4" id="KW-0732">Signal</keyword>
<keyword evidence="3" id="KW-0479">Metal-binding</keyword>
<dbReference type="PANTHER" id="PTHR33938:SF13">
    <property type="entry name" value="CARBOXYLIC ESTER HYDROLASE"/>
    <property type="match status" value="1"/>
</dbReference>
<comment type="caution">
    <text evidence="9">The sequence shown here is derived from an EMBL/GenBank/DDBJ whole genome shotgun (WGS) entry which is preliminary data.</text>
</comment>
<dbReference type="EMBL" id="JAGSXJ010000009">
    <property type="protein sequence ID" value="KAH6688390.1"/>
    <property type="molecule type" value="Genomic_DNA"/>
</dbReference>
<sequence>MPRPAQAPLTPNMASIQCTNSFFNPPVLPGIEVISLSAEPVSNYTLGTTIPVANHGAFTIQGENFCKVIVTYSRPGAEDGGETNIQVWLPSTDRWNERIMAVGGGGWSPGGDETAFIHMAGAVSLGYASFTTDGGIGNPWVPADWALKSPGETNYDNVENWGTRSLVDMASAGKDIVGQFYEKPPAFSYYSGCSQGGRQGYELAQKYPEAFDGIAAAAPGISLPKVLMSLVWPQLLLNLRGQWPRGCELDSVDAIALALCDSKDGIADGIVSDPTACDPFDPLAHVGEPAALCPDGGVISETAAYIVNATWTGMVDEAGESIFPGQHVGTDLSNGVLLTTCDEAGTCTGVPAFLGTEWIDVFGYKIPAGNFSALTLEEFYTVLRRSSEEFAPYIGSSNPDLGAFKARGGKLLTIHGLIDQLLPAGLLRQYYDDVTALDPAAKDFYRLFQVPGLGHCIGNGNPVTAFDALRAWVENGTAPAALPVTYALDDGSTSDRIVCPYPQKVRYSAECGDPAAAECFSCSCQV</sequence>
<proteinExistence type="inferred from homology"/>
<dbReference type="InterPro" id="IPR029058">
    <property type="entry name" value="AB_hydrolase_fold"/>
</dbReference>
<evidence type="ECO:0000256" key="6">
    <source>
        <dbReference type="ARBA" id="ARBA00022837"/>
    </source>
</evidence>
<accession>A0A9P9A975</accession>
<evidence type="ECO:0000256" key="2">
    <source>
        <dbReference type="ARBA" id="ARBA00022487"/>
    </source>
</evidence>
<organism evidence="9 10">
    <name type="scientific">Plectosphaerella plurivora</name>
    <dbReference type="NCBI Taxonomy" id="936078"/>
    <lineage>
        <taxon>Eukaryota</taxon>
        <taxon>Fungi</taxon>
        <taxon>Dikarya</taxon>
        <taxon>Ascomycota</taxon>
        <taxon>Pezizomycotina</taxon>
        <taxon>Sordariomycetes</taxon>
        <taxon>Hypocreomycetidae</taxon>
        <taxon>Glomerellales</taxon>
        <taxon>Plectosphaerellaceae</taxon>
        <taxon>Plectosphaerella</taxon>
    </lineage>
</organism>
<dbReference type="GO" id="GO:0030600">
    <property type="term" value="F:feruloyl esterase activity"/>
    <property type="evidence" value="ECO:0007669"/>
    <property type="project" value="UniProtKB-ARBA"/>
</dbReference>
<evidence type="ECO:0000256" key="8">
    <source>
        <dbReference type="RuleBase" id="RU361238"/>
    </source>
</evidence>
<dbReference type="EC" id="3.1.1.-" evidence="8"/>
<name>A0A9P9A975_9PEZI</name>
<dbReference type="GO" id="GO:0046872">
    <property type="term" value="F:metal ion binding"/>
    <property type="evidence" value="ECO:0007669"/>
    <property type="project" value="UniProtKB-KW"/>
</dbReference>
<dbReference type="Proteomes" id="UP000770015">
    <property type="component" value="Unassembled WGS sequence"/>
</dbReference>
<keyword evidence="7" id="KW-1015">Disulfide bond</keyword>
<evidence type="ECO:0000313" key="9">
    <source>
        <dbReference type="EMBL" id="KAH6688390.1"/>
    </source>
</evidence>
<protein>
    <recommendedName>
        <fullName evidence="8">Carboxylic ester hydrolase</fullName>
        <ecNumber evidence="8">3.1.1.-</ecNumber>
    </recommendedName>
</protein>
<evidence type="ECO:0000313" key="10">
    <source>
        <dbReference type="Proteomes" id="UP000770015"/>
    </source>
</evidence>